<dbReference type="Pfam" id="PF10518">
    <property type="entry name" value="TAT_signal"/>
    <property type="match status" value="1"/>
</dbReference>
<gene>
    <name evidence="2" type="ORF">S03H2_60124</name>
</gene>
<name>X1IYN0_9ZZZZ</name>
<sequence>MKDQKKTTKQQDKKMSRRDFIGGAAAVAAFTIVPRHVLGGPRQVPPSEKLNIAAIGSGGMGGGNVNACSGENIVALCDVDDNRAAGTFKKFPKAKKYRDFRKMLDRQKDIDAVIVATPDHTHAVAAMAAMRRRKHVYVQKPLTRTVYEARMLTEAARKYKVATQM</sequence>
<dbReference type="PANTHER" id="PTHR43818:SF10">
    <property type="entry name" value="NADH-DEPENDENT DEHYDROGENASE-RELATED"/>
    <property type="match status" value="1"/>
</dbReference>
<evidence type="ECO:0000313" key="2">
    <source>
        <dbReference type="EMBL" id="GAH87546.1"/>
    </source>
</evidence>
<accession>X1IYN0</accession>
<organism evidence="2">
    <name type="scientific">marine sediment metagenome</name>
    <dbReference type="NCBI Taxonomy" id="412755"/>
    <lineage>
        <taxon>unclassified sequences</taxon>
        <taxon>metagenomes</taxon>
        <taxon>ecological metagenomes</taxon>
    </lineage>
</organism>
<dbReference type="InterPro" id="IPR019546">
    <property type="entry name" value="TAT_signal_bac_arc"/>
</dbReference>
<dbReference type="InterPro" id="IPR000683">
    <property type="entry name" value="Gfo/Idh/MocA-like_OxRdtase_N"/>
</dbReference>
<reference evidence="2" key="1">
    <citation type="journal article" date="2014" name="Front. Microbiol.">
        <title>High frequency of phylogenetically diverse reductive dehalogenase-homologous genes in deep subseafloor sedimentary metagenomes.</title>
        <authorList>
            <person name="Kawai M."/>
            <person name="Futagami T."/>
            <person name="Toyoda A."/>
            <person name="Takaki Y."/>
            <person name="Nishi S."/>
            <person name="Hori S."/>
            <person name="Arai W."/>
            <person name="Tsubouchi T."/>
            <person name="Morono Y."/>
            <person name="Uchiyama I."/>
            <person name="Ito T."/>
            <person name="Fujiyama A."/>
            <person name="Inagaki F."/>
            <person name="Takami H."/>
        </authorList>
    </citation>
    <scope>NUCLEOTIDE SEQUENCE</scope>
    <source>
        <strain evidence="2">Expedition CK06-06</strain>
    </source>
</reference>
<dbReference type="AlphaFoldDB" id="X1IYN0"/>
<dbReference type="InterPro" id="IPR006311">
    <property type="entry name" value="TAT_signal"/>
</dbReference>
<feature type="domain" description="Gfo/Idh/MocA-like oxidoreductase N-terminal" evidence="1">
    <location>
        <begin position="51"/>
        <end position="162"/>
    </location>
</feature>
<dbReference type="Pfam" id="PF01408">
    <property type="entry name" value="GFO_IDH_MocA"/>
    <property type="match status" value="1"/>
</dbReference>
<dbReference type="PROSITE" id="PS51318">
    <property type="entry name" value="TAT"/>
    <property type="match status" value="1"/>
</dbReference>
<proteinExistence type="predicted"/>
<dbReference type="InterPro" id="IPR050463">
    <property type="entry name" value="Gfo/Idh/MocA_oxidrdct_glycsds"/>
</dbReference>
<dbReference type="SUPFAM" id="SSF51735">
    <property type="entry name" value="NAD(P)-binding Rossmann-fold domains"/>
    <property type="match status" value="1"/>
</dbReference>
<evidence type="ECO:0000259" key="1">
    <source>
        <dbReference type="Pfam" id="PF01408"/>
    </source>
</evidence>
<dbReference type="Gene3D" id="3.40.50.720">
    <property type="entry name" value="NAD(P)-binding Rossmann-like Domain"/>
    <property type="match status" value="1"/>
</dbReference>
<dbReference type="PANTHER" id="PTHR43818">
    <property type="entry name" value="BCDNA.GH03377"/>
    <property type="match status" value="1"/>
</dbReference>
<comment type="caution">
    <text evidence="2">The sequence shown here is derived from an EMBL/GenBank/DDBJ whole genome shotgun (WGS) entry which is preliminary data.</text>
</comment>
<dbReference type="InterPro" id="IPR036291">
    <property type="entry name" value="NAD(P)-bd_dom_sf"/>
</dbReference>
<feature type="non-terminal residue" evidence="2">
    <location>
        <position position="165"/>
    </location>
</feature>
<dbReference type="GO" id="GO:0000166">
    <property type="term" value="F:nucleotide binding"/>
    <property type="evidence" value="ECO:0007669"/>
    <property type="project" value="InterPro"/>
</dbReference>
<dbReference type="EMBL" id="BARU01038719">
    <property type="protein sequence ID" value="GAH87546.1"/>
    <property type="molecule type" value="Genomic_DNA"/>
</dbReference>
<protein>
    <recommendedName>
        <fullName evidence="1">Gfo/Idh/MocA-like oxidoreductase N-terminal domain-containing protein</fullName>
    </recommendedName>
</protein>